<accession>A0ABY0HVJ6</accession>
<dbReference type="EMBL" id="RCYA01000004">
    <property type="protein sequence ID" value="RYT43776.1"/>
    <property type="molecule type" value="Genomic_DNA"/>
</dbReference>
<evidence type="ECO:0000313" key="2">
    <source>
        <dbReference type="Proteomes" id="UP000292985"/>
    </source>
</evidence>
<proteinExistence type="predicted"/>
<dbReference type="Proteomes" id="UP000292985">
    <property type="component" value="Unassembled WGS sequence"/>
</dbReference>
<protein>
    <submittedName>
        <fullName evidence="1">Uncharacterized protein</fullName>
    </submittedName>
</protein>
<keyword evidence="2" id="KW-1185">Reference proteome</keyword>
<reference evidence="1 2" key="1">
    <citation type="journal article" date="2019" name="Science, e1252229">
        <title>Invertible promoters mediate bacterial phase variation, antibiotic resistance, and host adaptation in the gut.</title>
        <authorList>
            <person name="Jiang X."/>
            <person name="Hall A.B."/>
            <person name="Arthur T.D."/>
            <person name="Plichta D.R."/>
            <person name="Covington C.T."/>
            <person name="Poyet M."/>
            <person name="Crothers J."/>
            <person name="Moses P.L."/>
            <person name="Tolonen A.C."/>
            <person name="Vlamakis H."/>
            <person name="Alm E.J."/>
            <person name="Xavier R.J."/>
        </authorList>
    </citation>
    <scope>NUCLEOTIDE SEQUENCE [LARGE SCALE GENOMIC DNA]</scope>
    <source>
        <strain evidence="2">ca_0067</strain>
    </source>
</reference>
<organism evidence="1 2">
    <name type="scientific">Citrobacter amalonaticus</name>
    <dbReference type="NCBI Taxonomy" id="35703"/>
    <lineage>
        <taxon>Bacteria</taxon>
        <taxon>Pseudomonadati</taxon>
        <taxon>Pseudomonadota</taxon>
        <taxon>Gammaproteobacteria</taxon>
        <taxon>Enterobacterales</taxon>
        <taxon>Enterobacteriaceae</taxon>
        <taxon>Citrobacter</taxon>
    </lineage>
</organism>
<gene>
    <name evidence="1" type="ORF">EAJ18_11930</name>
</gene>
<name>A0ABY0HVJ6_CITAM</name>
<sequence length="88" mass="10070">MHITVTTQQVHTHKKNIRREDLNGLTCFMQMAHSVRVTASLDHQAIVRGVLGEPDSHEHHQLSSYWRWDNVDAVKLVDVLYAVATARV</sequence>
<evidence type="ECO:0000313" key="1">
    <source>
        <dbReference type="EMBL" id="RYT43776.1"/>
    </source>
</evidence>
<comment type="caution">
    <text evidence="1">The sequence shown here is derived from an EMBL/GenBank/DDBJ whole genome shotgun (WGS) entry which is preliminary data.</text>
</comment>
<dbReference type="RefSeq" id="WP_130097737.1">
    <property type="nucleotide sequence ID" value="NZ_RCYA01000004.1"/>
</dbReference>